<keyword evidence="2" id="KW-1185">Reference proteome</keyword>
<dbReference type="Proteomes" id="UP000245626">
    <property type="component" value="Unassembled WGS sequence"/>
</dbReference>
<name>A0ACD0P384_9BASI</name>
<evidence type="ECO:0000313" key="2">
    <source>
        <dbReference type="Proteomes" id="UP000245626"/>
    </source>
</evidence>
<dbReference type="EMBL" id="KZ819772">
    <property type="protein sequence ID" value="PWN52517.1"/>
    <property type="molecule type" value="Genomic_DNA"/>
</dbReference>
<organism evidence="1 2">
    <name type="scientific">Violaceomyces palustris</name>
    <dbReference type="NCBI Taxonomy" id="1673888"/>
    <lineage>
        <taxon>Eukaryota</taxon>
        <taxon>Fungi</taxon>
        <taxon>Dikarya</taxon>
        <taxon>Basidiomycota</taxon>
        <taxon>Ustilaginomycotina</taxon>
        <taxon>Ustilaginomycetes</taxon>
        <taxon>Violaceomycetales</taxon>
        <taxon>Violaceomycetaceae</taxon>
        <taxon>Violaceomyces</taxon>
    </lineage>
</organism>
<reference evidence="1 2" key="1">
    <citation type="journal article" date="2018" name="Mol. Biol. Evol.">
        <title>Broad Genomic Sampling Reveals a Smut Pathogenic Ancestry of the Fungal Clade Ustilaginomycotina.</title>
        <authorList>
            <person name="Kijpornyongpan T."/>
            <person name="Mondo S.J."/>
            <person name="Barry K."/>
            <person name="Sandor L."/>
            <person name="Lee J."/>
            <person name="Lipzen A."/>
            <person name="Pangilinan J."/>
            <person name="LaButti K."/>
            <person name="Hainaut M."/>
            <person name="Henrissat B."/>
            <person name="Grigoriev I.V."/>
            <person name="Spatafora J.W."/>
            <person name="Aime M.C."/>
        </authorList>
    </citation>
    <scope>NUCLEOTIDE SEQUENCE [LARGE SCALE GENOMIC DNA]</scope>
    <source>
        <strain evidence="1 2">SA 807</strain>
    </source>
</reference>
<evidence type="ECO:0000313" key="1">
    <source>
        <dbReference type="EMBL" id="PWN52517.1"/>
    </source>
</evidence>
<gene>
    <name evidence="1" type="ORF">IE53DRAFT_373515</name>
</gene>
<sequence>MAKRTAPQTSNGPAFPPLGLVAGVGASAASSMTGSNMNPLLGGATPTSNNNNSDFQILSNIGLPPAPTKFDASQAQQCRLQDAYWSDEEEDMDCPLCLEEIDLSDANFKPCPCGYQICRFCWHHIKQNLNGRCPACRRKYSDQTVEFKPMTPDEIKKLTQAKKQKEREKKELEAMNRKHLANMRVVQKNLVYVVGLSSKLAKEELIPTLRSNDYFGQYGRISKILISKRTTASKLVMGTSESAIGVYVTYFRKEDAARAIVAIDGSKGSDGRIIRASYGTTKYCTTYLRNLPCTNPGCTYLHEPGEEADSFTKEDLSTLRHAAKDTEHKVKPASLGISAVPKRPDSVGGADGQEASALPKTASWASGKPAGPIAPAPMVSTPFRDSELPPLSVNAASAMTRKPSSQKMPKASPIKQASASTKSTRVTSSSNLSASAVTGRPESPAPHVLSKAGSVAGESAPPSPLVAKAETQTPTDESSKSLGLESKSKSVAKESSGEMEDPLEEAKGEAVNAAGSPGFVKGAPPPGLPSPGKAATPPSDADKDVSSSATNLTSTYQPSSSAQALLDDMRQRREAEPEQPQPSPFPDFDDALSSFKDGEFSFNFPLANEGRGGSNDSSEVSGPRGGVADVFSAFQNFSPFGAPPGFLTAAHPGLTTAGTPPPGIMRTPNRSATASPSPFSGSYSGSFDPFAPGAGETIREDSSSSRAAVSNAAPFAAIEQMRRTLSEERGSSDDGQDVSDALKKASRFGFAKRKESDSFGTGFTSSPLRAELLSSFGNGGNVEPPASFSKDVSGILGNVFEQESHHQPGVINGFGSETGHTGFGLPAPQGVYSGVAMSRPPGISGPAFGSRFGTNTPPPGIAAPVNRQQQALLASLHQMGGSNSTVQSEALPHLNGSGVSFLAELQQQAQQRAQQQAQQGQGQFGSTNHGSPAIEHARHSGSSSGSTDPLLAQILAASGRRSGFGQHVGQGREGFVGSTSANDLPFDPAIMSMTRSQIQQAQAAQAAQHQFSQGGRGGFDGYAASSGLMGHGNGAGGTTFSPFDNQIGSGPQGFADHRFLHQQGPQQQGQQQSGQQGGHQDHRSPYSTLS</sequence>
<accession>A0ACD0P384</accession>
<protein>
    <submittedName>
        <fullName evidence="1">Uncharacterized protein</fullName>
    </submittedName>
</protein>
<proteinExistence type="predicted"/>